<feature type="domain" description="SnoaL-like" evidence="1">
    <location>
        <begin position="17"/>
        <end position="109"/>
    </location>
</feature>
<dbReference type="KEGG" id="nev:NTE_02006"/>
<keyword evidence="3" id="KW-1185">Reference proteome</keyword>
<organism evidence="2 3">
    <name type="scientific">Candidatus Nitrososphaera evergladensis SR1</name>
    <dbReference type="NCBI Taxonomy" id="1459636"/>
    <lineage>
        <taxon>Archaea</taxon>
        <taxon>Nitrososphaerota</taxon>
        <taxon>Nitrososphaeria</taxon>
        <taxon>Nitrososphaerales</taxon>
        <taxon>Nitrososphaeraceae</taxon>
        <taxon>Nitrososphaera</taxon>
    </lineage>
</organism>
<protein>
    <submittedName>
        <fullName evidence="2">Ketosteroid isomerase-like protein</fullName>
    </submittedName>
</protein>
<proteinExistence type="predicted"/>
<dbReference type="RefSeq" id="WP_148700712.1">
    <property type="nucleotide sequence ID" value="NZ_CP007174.1"/>
</dbReference>
<gene>
    <name evidence="2" type="ORF">NTE_02006</name>
</gene>
<dbReference type="HOGENOM" id="CLU_153137_0_0_2"/>
<evidence type="ECO:0000313" key="2">
    <source>
        <dbReference type="EMBL" id="AIF84063.1"/>
    </source>
</evidence>
<dbReference type="GO" id="GO:0016853">
    <property type="term" value="F:isomerase activity"/>
    <property type="evidence" value="ECO:0007669"/>
    <property type="project" value="UniProtKB-KW"/>
</dbReference>
<dbReference type="InterPro" id="IPR037401">
    <property type="entry name" value="SnoaL-like"/>
</dbReference>
<name>A0A075MSC9_9ARCH</name>
<dbReference type="EMBL" id="CP007174">
    <property type="protein sequence ID" value="AIF84063.1"/>
    <property type="molecule type" value="Genomic_DNA"/>
</dbReference>
<sequence length="125" mass="14076">MQKNEQPAKSSKEVVISFLESLNNGDLKSARSCVSDDFTFKLPQGSFDSAEAYFKAAEQAQQAHQEPYRFDVKKVFTDGSDVCVFNDVIAGDVTLFACGWYRVEGGKIRSLKLVYDPRPLLQRKQ</sequence>
<dbReference type="Pfam" id="PF12680">
    <property type="entry name" value="SnoaL_2"/>
    <property type="match status" value="1"/>
</dbReference>
<dbReference type="AlphaFoldDB" id="A0A075MSC9"/>
<evidence type="ECO:0000313" key="3">
    <source>
        <dbReference type="Proteomes" id="UP000028194"/>
    </source>
</evidence>
<keyword evidence="2" id="KW-0413">Isomerase</keyword>
<accession>A0A075MSC9</accession>
<dbReference type="Proteomes" id="UP000028194">
    <property type="component" value="Chromosome"/>
</dbReference>
<reference evidence="2 3" key="1">
    <citation type="journal article" date="2014" name="PLoS ONE">
        <title>Genome Sequence of Candidatus Nitrososphaera evergladensis from Group I.1b Enriched from Everglades Soil Reveals Novel Genomic Features of the Ammonia-Oxidizing Archaea.</title>
        <authorList>
            <person name="Zhalnina K.V."/>
            <person name="Dias R."/>
            <person name="Leonard M.T."/>
            <person name="Dorr de Quadros P."/>
            <person name="Camargo F.A."/>
            <person name="Drew J.C."/>
            <person name="Farmerie W.G."/>
            <person name="Daroub S.H."/>
            <person name="Triplett E.W."/>
        </authorList>
    </citation>
    <scope>NUCLEOTIDE SEQUENCE [LARGE SCALE GENOMIC DNA]</scope>
    <source>
        <strain evidence="2 3">SR1</strain>
    </source>
</reference>
<dbReference type="Gene3D" id="3.10.450.50">
    <property type="match status" value="1"/>
</dbReference>
<dbReference type="InterPro" id="IPR032710">
    <property type="entry name" value="NTF2-like_dom_sf"/>
</dbReference>
<dbReference type="GeneID" id="41597753"/>
<evidence type="ECO:0000259" key="1">
    <source>
        <dbReference type="Pfam" id="PF12680"/>
    </source>
</evidence>
<dbReference type="SUPFAM" id="SSF54427">
    <property type="entry name" value="NTF2-like"/>
    <property type="match status" value="1"/>
</dbReference>